<dbReference type="GO" id="GO:0002161">
    <property type="term" value="F:aminoacyl-tRNA deacylase activity"/>
    <property type="evidence" value="ECO:0007669"/>
    <property type="project" value="InterPro"/>
</dbReference>
<dbReference type="InterPro" id="IPR009008">
    <property type="entry name" value="Val/Leu/Ile-tRNA-synth_edit"/>
</dbReference>
<comment type="caution">
    <text evidence="18">The sequence shown here is derived from an EMBL/GenBank/DDBJ whole genome shotgun (WGS) entry which is preliminary data.</text>
</comment>
<dbReference type="InterPro" id="IPR014729">
    <property type="entry name" value="Rossmann-like_a/b/a_fold"/>
</dbReference>
<protein>
    <recommendedName>
        <fullName evidence="5">isoleucine--tRNA ligase</fullName>
        <ecNumber evidence="5">6.1.1.5</ecNumber>
    </recommendedName>
</protein>
<evidence type="ECO:0000256" key="13">
    <source>
        <dbReference type="ARBA" id="ARBA00023146"/>
    </source>
</evidence>
<comment type="catalytic activity">
    <reaction evidence="15">
        <text>tRNA(Ile) + L-isoleucine + ATP = L-isoleucyl-tRNA(Ile) + AMP + diphosphate</text>
        <dbReference type="Rhea" id="RHEA:11060"/>
        <dbReference type="Rhea" id="RHEA-COMP:9666"/>
        <dbReference type="Rhea" id="RHEA-COMP:9695"/>
        <dbReference type="ChEBI" id="CHEBI:30616"/>
        <dbReference type="ChEBI" id="CHEBI:33019"/>
        <dbReference type="ChEBI" id="CHEBI:58045"/>
        <dbReference type="ChEBI" id="CHEBI:78442"/>
        <dbReference type="ChEBI" id="CHEBI:78528"/>
        <dbReference type="ChEBI" id="CHEBI:456215"/>
        <dbReference type="EC" id="6.1.1.5"/>
    </reaction>
</comment>
<dbReference type="Gene3D" id="3.40.50.1240">
    <property type="entry name" value="Phosphoglycerate mutase-like"/>
    <property type="match status" value="1"/>
</dbReference>
<keyword evidence="13" id="KW-0030">Aminoacyl-tRNA synthetase</keyword>
<name>A0A1F6E3C5_9BACT</name>
<dbReference type="STRING" id="1798499.A3C95_02450"/>
<evidence type="ECO:0000256" key="7">
    <source>
        <dbReference type="ARBA" id="ARBA00022598"/>
    </source>
</evidence>
<dbReference type="CDD" id="cd07067">
    <property type="entry name" value="HP_PGM_like"/>
    <property type="match status" value="1"/>
</dbReference>
<dbReference type="GO" id="GO:0005524">
    <property type="term" value="F:ATP binding"/>
    <property type="evidence" value="ECO:0007669"/>
    <property type="project" value="UniProtKB-KW"/>
</dbReference>
<comment type="similarity">
    <text evidence="3">Belongs to the class-I aminoacyl-tRNA synthetase family. IleS type 2 subfamily.</text>
</comment>
<keyword evidence="11" id="KW-0067">ATP-binding</keyword>
<evidence type="ECO:0000256" key="8">
    <source>
        <dbReference type="ARBA" id="ARBA00022723"/>
    </source>
</evidence>
<dbReference type="Pfam" id="PF00133">
    <property type="entry name" value="tRNA-synt_1"/>
    <property type="match status" value="2"/>
</dbReference>
<evidence type="ECO:0000256" key="5">
    <source>
        <dbReference type="ARBA" id="ARBA00013165"/>
    </source>
</evidence>
<dbReference type="Pfam" id="PF08264">
    <property type="entry name" value="Anticodon_1"/>
    <property type="match status" value="1"/>
</dbReference>
<comment type="subunit">
    <text evidence="4">Monomer.</text>
</comment>
<feature type="domain" description="Aminoacyl-tRNA synthetase class Ia" evidence="16">
    <location>
        <begin position="14"/>
        <end position="479"/>
    </location>
</feature>
<evidence type="ECO:0000256" key="15">
    <source>
        <dbReference type="ARBA" id="ARBA00048359"/>
    </source>
</evidence>
<proteinExistence type="inferred from homology"/>
<dbReference type="InterPro" id="IPR029033">
    <property type="entry name" value="His_PPase_superfam"/>
</dbReference>
<dbReference type="Pfam" id="PF00300">
    <property type="entry name" value="His_Phos_1"/>
    <property type="match status" value="1"/>
</dbReference>
<evidence type="ECO:0000256" key="12">
    <source>
        <dbReference type="ARBA" id="ARBA00022917"/>
    </source>
</evidence>
<dbReference type="GO" id="GO:0005737">
    <property type="term" value="C:cytoplasm"/>
    <property type="evidence" value="ECO:0007669"/>
    <property type="project" value="UniProtKB-SubCell"/>
</dbReference>
<dbReference type="PANTHER" id="PTHR42780">
    <property type="entry name" value="SOLEUCYL-TRNA SYNTHETASE"/>
    <property type="match status" value="1"/>
</dbReference>
<evidence type="ECO:0000256" key="1">
    <source>
        <dbReference type="ARBA" id="ARBA00001947"/>
    </source>
</evidence>
<evidence type="ECO:0000256" key="9">
    <source>
        <dbReference type="ARBA" id="ARBA00022741"/>
    </source>
</evidence>
<evidence type="ECO:0000256" key="11">
    <source>
        <dbReference type="ARBA" id="ARBA00022840"/>
    </source>
</evidence>
<dbReference type="FunFam" id="3.40.50.620:FF:000063">
    <property type="entry name" value="Isoleucine--tRNA ligase"/>
    <property type="match status" value="1"/>
</dbReference>
<keyword evidence="12" id="KW-0648">Protein biosynthesis</keyword>
<dbReference type="AlphaFoldDB" id="A0A1F6E3C5"/>
<dbReference type="GO" id="GO:0046872">
    <property type="term" value="F:metal ion binding"/>
    <property type="evidence" value="ECO:0007669"/>
    <property type="project" value="UniProtKB-KW"/>
</dbReference>
<keyword evidence="6" id="KW-0963">Cytoplasm</keyword>
<keyword evidence="10" id="KW-0862">Zinc</keyword>
<keyword evidence="7" id="KW-0436">Ligase</keyword>
<dbReference type="SMART" id="SM00855">
    <property type="entry name" value="PGAM"/>
    <property type="match status" value="1"/>
</dbReference>
<evidence type="ECO:0000259" key="16">
    <source>
        <dbReference type="Pfam" id="PF00133"/>
    </source>
</evidence>
<dbReference type="PANTHER" id="PTHR42780:SF1">
    <property type="entry name" value="ISOLEUCINE--TRNA LIGASE, CYTOPLASMIC"/>
    <property type="match status" value="1"/>
</dbReference>
<dbReference type="Gene3D" id="3.40.50.620">
    <property type="entry name" value="HUPs"/>
    <property type="match status" value="2"/>
</dbReference>
<keyword evidence="8" id="KW-0479">Metal-binding</keyword>
<dbReference type="EMBL" id="MFLM01000013">
    <property type="protein sequence ID" value="OGG68151.1"/>
    <property type="molecule type" value="Genomic_DNA"/>
</dbReference>
<evidence type="ECO:0000256" key="10">
    <source>
        <dbReference type="ARBA" id="ARBA00022833"/>
    </source>
</evidence>
<dbReference type="SUPFAM" id="SSF50677">
    <property type="entry name" value="ValRS/IleRS/LeuRS editing domain"/>
    <property type="match status" value="1"/>
</dbReference>
<dbReference type="InterPro" id="IPR013155">
    <property type="entry name" value="M/V/L/I-tRNA-synth_anticd-bd"/>
</dbReference>
<keyword evidence="9" id="KW-0547">Nucleotide-binding</keyword>
<dbReference type="InterPro" id="IPR002301">
    <property type="entry name" value="Ile-tRNA-ligase"/>
</dbReference>
<sequence>MADKSEAAKREEAILAFWEREKIFEKSLAKRAPKGEFVFYDGPPFATGLPHSGSLLSSVSKDLVPRYKTMRGYRVRRRWGWDTHGLPIENLVEKKLGLKNKKEIFALGIKKFNETARSMVLEFVQDWKRYIERVGRWVDFEHSYKTMDASYTESVWWALKQIYEKGNLYEGKKVLMYCPHCETPLAKAEIAMDNTYKDIIEEAVTVKFKVKDPKAHGLPENTFLLAWTTTPWTLPGNVALAVDLDIRYAIAEANGEHVIQAEEQGTLKGSNLVGIEYEPLYQVSKVTAHVGKKYVVVLADFITTEEGTGVVHIAPMYGEDDFNVGQKEGLPMIQLLNPNGTYNDDAPELVHGQYLKKANALIAEDLERRSLLFAKVSHQHSYPHCYRCGTALIYNAVSSWFINIQAIKKQLLTENKRISWFPEHLKEGRFKHNLETAPDWTISRNRFWASPLPIWKDGTGNVTVIGSLEELKAHTRKSGNKYFIMRHGESENNVKEISSNNREGNSLTEKGKTEVRTKAQSLPDITRIYTSPLLRCRETAEIVATKLKIPKEEIVYDERLREFDFGEFNNRPIKEFQAYRGARQYNDRVPGGESYQDAKNRFGALLYELEQKQSGQNILIVTHGIGFEAFGAVALGADKNESLRLIWPLYAKQAGIRELVFVPLPHNDDFELDYHLPYLDDIELVSSNGEPLKRIPEVVDCWVESGSMPFAEYHYPFENKDVFHARSPGDFISEYVGQTRAWFYYLHAISVQLFRHAAFKNVVTTGTILAADGEKLSKSKGNYTDPYELFERYSADAYRYYLMSSVVMQGEDLMFRDDEVKEAQTRVVNLLRNVGEFYALYKDDDIVASRTSQDVLDRWIIARLDAVVITVTEAFDRYDVPHAVRCFRGFIDDLSTWYVRRSRERVKAGTVEERAQTLGTLRYVLQEFSKVVAPVMPFIAEELFTLVRVDRDPESVHLTEWPLDRTGKDLIPKVFARLGLKENHPTGRSETMKLLKEMQAVRALASQALQLRQKANIKVRQPLASLTIPEKLSDELAAILAEEVNVKKVMGGAALVLDTVLTPELIKEGDERELARAVAEARKTEGLSPKDKAHAEVSAGGKYAVELSTGTERFNLIHDAA</sequence>
<dbReference type="SUPFAM" id="SSF52374">
    <property type="entry name" value="Nucleotidylyl transferase"/>
    <property type="match status" value="1"/>
</dbReference>
<evidence type="ECO:0000259" key="17">
    <source>
        <dbReference type="Pfam" id="PF08264"/>
    </source>
</evidence>
<evidence type="ECO:0000256" key="4">
    <source>
        <dbReference type="ARBA" id="ARBA00011245"/>
    </source>
</evidence>
<dbReference type="InterPro" id="IPR002300">
    <property type="entry name" value="aa-tRNA-synth_Ia"/>
</dbReference>
<dbReference type="EC" id="6.1.1.5" evidence="5"/>
<organism evidence="18 19">
    <name type="scientific">Candidatus Kaiserbacteria bacterium RIFCSPHIGHO2_02_FULL_56_30</name>
    <dbReference type="NCBI Taxonomy" id="1798499"/>
    <lineage>
        <taxon>Bacteria</taxon>
        <taxon>Candidatus Kaiseribacteriota</taxon>
    </lineage>
</organism>
<comment type="function">
    <text evidence="14">Catalyzes the attachment of isoleucine to tRNA(Ile). As IleRS can inadvertently accommodate and process structurally similar amino acids such as valine, to avoid such errors it has two additional distinct tRNA(Ile)-dependent editing activities. One activity is designated as 'pretransfer' editing and involves the hydrolysis of activated Val-AMP. The other activity is designated 'posttransfer' editing and involves deacylation of mischarged Val-tRNA(Ile).</text>
</comment>
<accession>A0A1F6E3C5</accession>
<evidence type="ECO:0000256" key="3">
    <source>
        <dbReference type="ARBA" id="ARBA00007078"/>
    </source>
</evidence>
<dbReference type="Proteomes" id="UP000177107">
    <property type="component" value="Unassembled WGS sequence"/>
</dbReference>
<dbReference type="Gene3D" id="3.90.740.10">
    <property type="entry name" value="Valyl/Leucyl/Isoleucyl-tRNA synthetase, editing domain"/>
    <property type="match status" value="1"/>
</dbReference>
<feature type="domain" description="Aminoacyl-tRNA synthetase class Ia" evidence="16">
    <location>
        <begin position="684"/>
        <end position="810"/>
    </location>
</feature>
<dbReference type="InterPro" id="IPR023586">
    <property type="entry name" value="Ile-tRNA-ligase_type2"/>
</dbReference>
<reference evidence="18 19" key="1">
    <citation type="journal article" date="2016" name="Nat. Commun.">
        <title>Thousands of microbial genomes shed light on interconnected biogeochemical processes in an aquifer system.</title>
        <authorList>
            <person name="Anantharaman K."/>
            <person name="Brown C.T."/>
            <person name="Hug L.A."/>
            <person name="Sharon I."/>
            <person name="Castelle C.J."/>
            <person name="Probst A.J."/>
            <person name="Thomas B.C."/>
            <person name="Singh A."/>
            <person name="Wilkins M.J."/>
            <person name="Karaoz U."/>
            <person name="Brodie E.L."/>
            <person name="Williams K.H."/>
            <person name="Hubbard S.S."/>
            <person name="Banfield J.F."/>
        </authorList>
    </citation>
    <scope>NUCLEOTIDE SEQUENCE [LARGE SCALE GENOMIC DNA]</scope>
</reference>
<dbReference type="Gene3D" id="1.10.730.10">
    <property type="entry name" value="Isoleucyl-tRNA Synthetase, Domain 1"/>
    <property type="match status" value="1"/>
</dbReference>
<evidence type="ECO:0000313" key="19">
    <source>
        <dbReference type="Proteomes" id="UP000177107"/>
    </source>
</evidence>
<dbReference type="InterPro" id="IPR013078">
    <property type="entry name" value="His_Pase_superF_clade-1"/>
</dbReference>
<comment type="subcellular location">
    <subcellularLocation>
        <location evidence="2">Cytoplasm</location>
    </subcellularLocation>
</comment>
<dbReference type="SUPFAM" id="SSF53254">
    <property type="entry name" value="Phosphoglycerate mutase-like"/>
    <property type="match status" value="1"/>
</dbReference>
<evidence type="ECO:0000256" key="14">
    <source>
        <dbReference type="ARBA" id="ARBA00025217"/>
    </source>
</evidence>
<evidence type="ECO:0000313" key="18">
    <source>
        <dbReference type="EMBL" id="OGG68151.1"/>
    </source>
</evidence>
<dbReference type="SUPFAM" id="SSF47323">
    <property type="entry name" value="Anticodon-binding domain of a subclass of class I aminoacyl-tRNA synthetases"/>
    <property type="match status" value="1"/>
</dbReference>
<comment type="cofactor">
    <cofactor evidence="1">
        <name>Zn(2+)</name>
        <dbReference type="ChEBI" id="CHEBI:29105"/>
    </cofactor>
</comment>
<dbReference type="GO" id="GO:0006428">
    <property type="term" value="P:isoleucyl-tRNA aminoacylation"/>
    <property type="evidence" value="ECO:0007669"/>
    <property type="project" value="InterPro"/>
</dbReference>
<gene>
    <name evidence="18" type="ORF">A3C95_02450</name>
</gene>
<dbReference type="GO" id="GO:0004822">
    <property type="term" value="F:isoleucine-tRNA ligase activity"/>
    <property type="evidence" value="ECO:0007669"/>
    <property type="project" value="UniProtKB-EC"/>
</dbReference>
<evidence type="ECO:0000256" key="6">
    <source>
        <dbReference type="ARBA" id="ARBA00022490"/>
    </source>
</evidence>
<dbReference type="PRINTS" id="PR00984">
    <property type="entry name" value="TRNASYNTHILE"/>
</dbReference>
<feature type="domain" description="Methionyl/Valyl/Leucyl/Isoleucyl-tRNA synthetase anticodon-binding" evidence="17">
    <location>
        <begin position="857"/>
        <end position="1023"/>
    </location>
</feature>
<dbReference type="InterPro" id="IPR009080">
    <property type="entry name" value="tRNAsynth_Ia_anticodon-bd"/>
</dbReference>
<evidence type="ECO:0000256" key="2">
    <source>
        <dbReference type="ARBA" id="ARBA00004496"/>
    </source>
</evidence>